<sequence length="83" mass="9744">MLRWGCHIRLTAPEIARFEKITGFVPENVKTLADLDAYIARCKRYYWGVSRDTRFLHWLMDRERGRCLDAGHEDTRRNASGSS</sequence>
<accession>A0A3A3GBY8</accession>
<protein>
    <submittedName>
        <fullName evidence="1">Uncharacterized protein</fullName>
    </submittedName>
</protein>
<dbReference type="AlphaFoldDB" id="A0A3A3GBY8"/>
<reference evidence="2" key="1">
    <citation type="submission" date="2018-09" db="EMBL/GenBank/DDBJ databases">
        <authorList>
            <person name="Zhu H."/>
        </authorList>
    </citation>
    <scope>NUCLEOTIDE SEQUENCE [LARGE SCALE GENOMIC DNA]</scope>
    <source>
        <strain evidence="2">K1S02-23</strain>
    </source>
</reference>
<evidence type="ECO:0000313" key="1">
    <source>
        <dbReference type="EMBL" id="RJG04182.1"/>
    </source>
</evidence>
<name>A0A3A3GBY8_9BURK</name>
<dbReference type="OrthoDB" id="8705323at2"/>
<evidence type="ECO:0000313" key="2">
    <source>
        <dbReference type="Proteomes" id="UP000266327"/>
    </source>
</evidence>
<proteinExistence type="predicted"/>
<organism evidence="1 2">
    <name type="scientific">Noviherbaspirillum sedimenti</name>
    <dbReference type="NCBI Taxonomy" id="2320865"/>
    <lineage>
        <taxon>Bacteria</taxon>
        <taxon>Pseudomonadati</taxon>
        <taxon>Pseudomonadota</taxon>
        <taxon>Betaproteobacteria</taxon>
        <taxon>Burkholderiales</taxon>
        <taxon>Oxalobacteraceae</taxon>
        <taxon>Noviherbaspirillum</taxon>
    </lineage>
</organism>
<dbReference type="EMBL" id="QYUQ01000002">
    <property type="protein sequence ID" value="RJG04182.1"/>
    <property type="molecule type" value="Genomic_DNA"/>
</dbReference>
<keyword evidence="2" id="KW-1185">Reference proteome</keyword>
<comment type="caution">
    <text evidence="1">The sequence shown here is derived from an EMBL/GenBank/DDBJ whole genome shotgun (WGS) entry which is preliminary data.</text>
</comment>
<gene>
    <name evidence="1" type="ORF">D3878_02535</name>
</gene>
<dbReference type="Proteomes" id="UP000266327">
    <property type="component" value="Unassembled WGS sequence"/>
</dbReference>